<keyword evidence="7" id="KW-0966">Cell projection</keyword>
<dbReference type="GO" id="GO:0005198">
    <property type="term" value="F:structural molecule activity"/>
    <property type="evidence" value="ECO:0007669"/>
    <property type="project" value="InterPro"/>
</dbReference>
<dbReference type="EMBL" id="AP012547">
    <property type="protein sequence ID" value="BAO28734.1"/>
    <property type="molecule type" value="Genomic_DNA"/>
</dbReference>
<dbReference type="Pfam" id="PF00700">
    <property type="entry name" value="Flagellin_C"/>
    <property type="match status" value="1"/>
</dbReference>
<dbReference type="GO" id="GO:0005576">
    <property type="term" value="C:extracellular region"/>
    <property type="evidence" value="ECO:0007669"/>
    <property type="project" value="UniProtKB-SubCell"/>
</dbReference>
<dbReference type="Gene3D" id="1.20.1330.10">
    <property type="entry name" value="f41 fragment of flagellin, N-terminal domain"/>
    <property type="match status" value="2"/>
</dbReference>
<dbReference type="InterPro" id="IPR013384">
    <property type="entry name" value="Flagell_FlgL"/>
</dbReference>
<keyword evidence="7" id="KW-0282">Flagellum</keyword>
<dbReference type="AlphaFoldDB" id="W0SBY6"/>
<feature type="domain" description="Flagellin N-terminal" evidence="5">
    <location>
        <begin position="3"/>
        <end position="138"/>
    </location>
</feature>
<proteinExistence type="inferred from homology"/>
<dbReference type="OrthoDB" id="9768249at2"/>
<evidence type="ECO:0000313" key="7">
    <source>
        <dbReference type="EMBL" id="BAO28734.1"/>
    </source>
</evidence>
<dbReference type="STRING" id="1223802.SUTH_00928"/>
<evidence type="ECO:0000256" key="4">
    <source>
        <dbReference type="ARBA" id="ARBA00023143"/>
    </source>
</evidence>
<keyword evidence="7" id="KW-0969">Cilium</keyword>
<sequence>MRISTGMIFDAGVSTINKQTASLLHLQQQVASGRRILSPSDDPVAAARALEVTQSQDISAQFKLNHNNANSALGLEEAQLTGATDLLARVRELAVQAGNTSLSSSDRLALTAELRLRFEELTGIANATDGGGQYLFSGFMGSTKPFGGTVESVLSGNEMVYQGDDGQRKLQVSPTRFLEVSDSGNDVFKRIRNGNGYFVTNYAATNTGTGIVDAGSITDPATWNALPTKNFSIKFSIDNTVVPPVTYYDIVDTDPASPGNGNSLLTGAPPVLPPTTLTGQRVYQSGQPIVLKNQGAEPAFDLGGSVLVAGDPASGDSFSIAPSSSQSVFATIGKLIGAMESANAGASGAMAKLSNDIGFALTNLDQATDNILRVRAQIGARMGEIDSLSSVNEDLSLQYQQTLSQLQDLDYAKAISDLTRKQTDLQAAQQSFVRMSQLSLFNYL</sequence>
<dbReference type="InterPro" id="IPR001029">
    <property type="entry name" value="Flagellin_N"/>
</dbReference>
<evidence type="ECO:0000256" key="3">
    <source>
        <dbReference type="ARBA" id="ARBA00005709"/>
    </source>
</evidence>
<comment type="subcellular location">
    <subcellularLocation>
        <location evidence="1">Bacterial flagellum</location>
    </subcellularLocation>
    <subcellularLocation>
        <location evidence="2">Secreted</location>
    </subcellularLocation>
</comment>
<evidence type="ECO:0000256" key="1">
    <source>
        <dbReference type="ARBA" id="ARBA00004365"/>
    </source>
</evidence>
<dbReference type="PANTHER" id="PTHR42792">
    <property type="entry name" value="FLAGELLIN"/>
    <property type="match status" value="1"/>
</dbReference>
<dbReference type="GO" id="GO:0071973">
    <property type="term" value="P:bacterial-type flagellum-dependent cell motility"/>
    <property type="evidence" value="ECO:0007669"/>
    <property type="project" value="InterPro"/>
</dbReference>
<organism evidence="7 8">
    <name type="scientific">Sulfuritalea hydrogenivorans sk43H</name>
    <dbReference type="NCBI Taxonomy" id="1223802"/>
    <lineage>
        <taxon>Bacteria</taxon>
        <taxon>Pseudomonadati</taxon>
        <taxon>Pseudomonadota</taxon>
        <taxon>Betaproteobacteria</taxon>
        <taxon>Nitrosomonadales</taxon>
        <taxon>Sterolibacteriaceae</taxon>
        <taxon>Sulfuritalea</taxon>
    </lineage>
</organism>
<reference evidence="7 8" key="1">
    <citation type="journal article" date="2014" name="Syst. Appl. Microbiol.">
        <title>Complete genomes of freshwater sulfur oxidizers Sulfuricella denitrificans skB26 and Sulfuritalea hydrogenivorans sk43H: genetic insights into the sulfur oxidation pathway of betaproteobacteria.</title>
        <authorList>
            <person name="Watanabe T."/>
            <person name="Kojima H."/>
            <person name="Fukui M."/>
        </authorList>
    </citation>
    <scope>NUCLEOTIDE SEQUENCE [LARGE SCALE GENOMIC DNA]</scope>
    <source>
        <strain evidence="7">DSM22779</strain>
    </source>
</reference>
<feature type="domain" description="Flagellin C-terminal" evidence="6">
    <location>
        <begin position="362"/>
        <end position="444"/>
    </location>
</feature>
<dbReference type="Pfam" id="PF00669">
    <property type="entry name" value="Flagellin_N"/>
    <property type="match status" value="1"/>
</dbReference>
<accession>W0SBY6</accession>
<protein>
    <submittedName>
        <fullName evidence="7">Putative flagellar hook-associated protein 3 FlgL-like protein</fullName>
    </submittedName>
</protein>
<dbReference type="HOGENOM" id="CLU_024437_5_0_4"/>
<evidence type="ECO:0000259" key="5">
    <source>
        <dbReference type="Pfam" id="PF00669"/>
    </source>
</evidence>
<evidence type="ECO:0000259" key="6">
    <source>
        <dbReference type="Pfam" id="PF00700"/>
    </source>
</evidence>
<keyword evidence="8" id="KW-1185">Reference proteome</keyword>
<evidence type="ECO:0000256" key="2">
    <source>
        <dbReference type="ARBA" id="ARBA00004613"/>
    </source>
</evidence>
<dbReference type="NCBIfam" id="TIGR02550">
    <property type="entry name" value="flagell_flgL"/>
    <property type="match status" value="1"/>
</dbReference>
<dbReference type="Proteomes" id="UP000031637">
    <property type="component" value="Chromosome"/>
</dbReference>
<keyword evidence="4" id="KW-0975">Bacterial flagellum</keyword>
<dbReference type="GO" id="GO:0009424">
    <property type="term" value="C:bacterial-type flagellum hook"/>
    <property type="evidence" value="ECO:0007669"/>
    <property type="project" value="InterPro"/>
</dbReference>
<name>W0SBY6_9PROT</name>
<dbReference type="InterPro" id="IPR046358">
    <property type="entry name" value="Flagellin_C"/>
</dbReference>
<evidence type="ECO:0000313" key="8">
    <source>
        <dbReference type="Proteomes" id="UP000031637"/>
    </source>
</evidence>
<comment type="similarity">
    <text evidence="3">Belongs to the bacterial flagellin family.</text>
</comment>
<dbReference type="PANTHER" id="PTHR42792:SF1">
    <property type="entry name" value="FLAGELLAR HOOK-ASSOCIATED PROTEIN 3"/>
    <property type="match status" value="1"/>
</dbReference>
<dbReference type="InterPro" id="IPR001492">
    <property type="entry name" value="Flagellin"/>
</dbReference>
<gene>
    <name evidence="7" type="ORF">SUTH_00928</name>
</gene>
<dbReference type="KEGG" id="shd:SUTH_00928"/>
<dbReference type="SUPFAM" id="SSF64518">
    <property type="entry name" value="Phase 1 flagellin"/>
    <property type="match status" value="1"/>
</dbReference>
<dbReference type="RefSeq" id="WP_041097457.1">
    <property type="nucleotide sequence ID" value="NZ_AP012547.1"/>
</dbReference>